<dbReference type="EMBL" id="ML211250">
    <property type="protein sequence ID" value="TFK85490.1"/>
    <property type="molecule type" value="Genomic_DNA"/>
</dbReference>
<reference evidence="1 2" key="1">
    <citation type="journal article" date="2019" name="Nat. Ecol. Evol.">
        <title>Megaphylogeny resolves global patterns of mushroom evolution.</title>
        <authorList>
            <person name="Varga T."/>
            <person name="Krizsan K."/>
            <person name="Foldi C."/>
            <person name="Dima B."/>
            <person name="Sanchez-Garcia M."/>
            <person name="Sanchez-Ramirez S."/>
            <person name="Szollosi G.J."/>
            <person name="Szarkandi J.G."/>
            <person name="Papp V."/>
            <person name="Albert L."/>
            <person name="Andreopoulos W."/>
            <person name="Angelini C."/>
            <person name="Antonin V."/>
            <person name="Barry K.W."/>
            <person name="Bougher N.L."/>
            <person name="Buchanan P."/>
            <person name="Buyck B."/>
            <person name="Bense V."/>
            <person name="Catcheside P."/>
            <person name="Chovatia M."/>
            <person name="Cooper J."/>
            <person name="Damon W."/>
            <person name="Desjardin D."/>
            <person name="Finy P."/>
            <person name="Geml J."/>
            <person name="Haridas S."/>
            <person name="Hughes K."/>
            <person name="Justo A."/>
            <person name="Karasinski D."/>
            <person name="Kautmanova I."/>
            <person name="Kiss B."/>
            <person name="Kocsube S."/>
            <person name="Kotiranta H."/>
            <person name="LaButti K.M."/>
            <person name="Lechner B.E."/>
            <person name="Liimatainen K."/>
            <person name="Lipzen A."/>
            <person name="Lukacs Z."/>
            <person name="Mihaltcheva S."/>
            <person name="Morgado L.N."/>
            <person name="Niskanen T."/>
            <person name="Noordeloos M.E."/>
            <person name="Ohm R.A."/>
            <person name="Ortiz-Santana B."/>
            <person name="Ovrebo C."/>
            <person name="Racz N."/>
            <person name="Riley R."/>
            <person name="Savchenko A."/>
            <person name="Shiryaev A."/>
            <person name="Soop K."/>
            <person name="Spirin V."/>
            <person name="Szebenyi C."/>
            <person name="Tomsovsky M."/>
            <person name="Tulloss R.E."/>
            <person name="Uehling J."/>
            <person name="Grigoriev I.V."/>
            <person name="Vagvolgyi C."/>
            <person name="Papp T."/>
            <person name="Martin F.M."/>
            <person name="Miettinen O."/>
            <person name="Hibbett D.S."/>
            <person name="Nagy L.G."/>
        </authorList>
    </citation>
    <scope>NUCLEOTIDE SEQUENCE [LARGE SCALE GENOMIC DNA]</scope>
    <source>
        <strain evidence="1 2">HHB13444</strain>
    </source>
</reference>
<dbReference type="AlphaFoldDB" id="A0A5C3PB95"/>
<keyword evidence="2" id="KW-1185">Reference proteome</keyword>
<protein>
    <submittedName>
        <fullName evidence="1">Uncharacterized protein</fullName>
    </submittedName>
</protein>
<organism evidence="1 2">
    <name type="scientific">Polyporus arcularius HHB13444</name>
    <dbReference type="NCBI Taxonomy" id="1314778"/>
    <lineage>
        <taxon>Eukaryota</taxon>
        <taxon>Fungi</taxon>
        <taxon>Dikarya</taxon>
        <taxon>Basidiomycota</taxon>
        <taxon>Agaricomycotina</taxon>
        <taxon>Agaricomycetes</taxon>
        <taxon>Polyporales</taxon>
        <taxon>Polyporaceae</taxon>
        <taxon>Polyporus</taxon>
    </lineage>
</organism>
<proteinExistence type="predicted"/>
<evidence type="ECO:0000313" key="1">
    <source>
        <dbReference type="EMBL" id="TFK85490.1"/>
    </source>
</evidence>
<evidence type="ECO:0000313" key="2">
    <source>
        <dbReference type="Proteomes" id="UP000308197"/>
    </source>
</evidence>
<accession>A0A5C3PB95</accession>
<sequence length="79" mass="8828">MLQSTLLHLLQPCVLVKLSWLVVFGIHNIRVSSVRGISSLIEYSRSVPADFKLFLALPRLFISPADCMPCRSTLRDISG</sequence>
<dbReference type="Proteomes" id="UP000308197">
    <property type="component" value="Unassembled WGS sequence"/>
</dbReference>
<dbReference type="InParanoid" id="A0A5C3PB95"/>
<gene>
    <name evidence="1" type="ORF">K466DRAFT_588071</name>
</gene>
<name>A0A5C3PB95_9APHY</name>